<keyword evidence="3" id="KW-1185">Reference proteome</keyword>
<dbReference type="CDD" id="cd00090">
    <property type="entry name" value="HTH_ARSR"/>
    <property type="match status" value="1"/>
</dbReference>
<dbReference type="InterPro" id="IPR001845">
    <property type="entry name" value="HTH_ArsR_DNA-bd_dom"/>
</dbReference>
<dbReference type="Gene3D" id="1.10.10.10">
    <property type="entry name" value="Winged helix-like DNA-binding domain superfamily/Winged helix DNA-binding domain"/>
    <property type="match status" value="1"/>
</dbReference>
<dbReference type="PANTHER" id="PTHR38600">
    <property type="entry name" value="TRANSCRIPTIONAL REGULATORY PROTEIN"/>
    <property type="match status" value="1"/>
</dbReference>
<dbReference type="SMART" id="SM00418">
    <property type="entry name" value="HTH_ARSR"/>
    <property type="match status" value="1"/>
</dbReference>
<evidence type="ECO:0000259" key="1">
    <source>
        <dbReference type="SMART" id="SM00418"/>
    </source>
</evidence>
<dbReference type="SUPFAM" id="SSF46785">
    <property type="entry name" value="Winged helix' DNA-binding domain"/>
    <property type="match status" value="1"/>
</dbReference>
<reference evidence="2 3" key="1">
    <citation type="submission" date="2022-03" db="EMBL/GenBank/DDBJ databases">
        <title>Isotopic signatures of nitrous oxide derived from detoxification processes.</title>
        <authorList>
            <person name="Behrendt U."/>
            <person name="Buchen C."/>
            <person name="Well R."/>
            <person name="Ulrich A."/>
            <person name="Rohe L."/>
            <person name="Kolb S."/>
            <person name="Schloter M."/>
            <person name="Horn M.A."/>
            <person name="Augustin J."/>
        </authorList>
    </citation>
    <scope>NUCLEOTIDE SEQUENCE [LARGE SCALE GENOMIC DNA]</scope>
    <source>
        <strain evidence="2 3">S4-C24</strain>
    </source>
</reference>
<dbReference type="Proteomes" id="UP000829069">
    <property type="component" value="Chromosome"/>
</dbReference>
<gene>
    <name evidence="2" type="ORF">MNQ99_00030</name>
</gene>
<accession>A0ABY3W6B3</accession>
<dbReference type="Pfam" id="PF01022">
    <property type="entry name" value="HTH_5"/>
    <property type="match status" value="1"/>
</dbReference>
<dbReference type="PANTHER" id="PTHR38600:SF1">
    <property type="entry name" value="TRANSCRIPTIONAL REGULATORY PROTEIN"/>
    <property type="match status" value="1"/>
</dbReference>
<evidence type="ECO:0000313" key="2">
    <source>
        <dbReference type="EMBL" id="UNK45822.1"/>
    </source>
</evidence>
<organism evidence="2 3">
    <name type="scientific">Arthrobacter sulfonylureivorans</name>
    <dbReference type="NCBI Taxonomy" id="2486855"/>
    <lineage>
        <taxon>Bacteria</taxon>
        <taxon>Bacillati</taxon>
        <taxon>Actinomycetota</taxon>
        <taxon>Actinomycetes</taxon>
        <taxon>Micrococcales</taxon>
        <taxon>Micrococcaceae</taxon>
        <taxon>Arthrobacter</taxon>
    </lineage>
</organism>
<dbReference type="InterPro" id="IPR036390">
    <property type="entry name" value="WH_DNA-bd_sf"/>
</dbReference>
<feature type="domain" description="HTH arsR-type" evidence="1">
    <location>
        <begin position="3"/>
        <end position="88"/>
    </location>
</feature>
<name>A0ABY3W6B3_9MICC</name>
<dbReference type="InterPro" id="IPR036388">
    <property type="entry name" value="WH-like_DNA-bd_sf"/>
</dbReference>
<dbReference type="InterPro" id="IPR011991">
    <property type="entry name" value="ArsR-like_HTH"/>
</dbReference>
<dbReference type="RefSeq" id="WP_241913989.1">
    <property type="nucleotide sequence ID" value="NZ_CP093326.1"/>
</dbReference>
<sequence>MDAVFEALGHPTRRILLEELAANNDQTLFQLTVGLINKHHLEISRQAVTKHLAILREAGLVTASSRGRTTVHHLDPAPLSAAREWLTRFPQPTTTKEEP</sequence>
<protein>
    <submittedName>
        <fullName evidence="2">Helix-turn-helix domain-containing protein</fullName>
    </submittedName>
</protein>
<dbReference type="EMBL" id="CP093326">
    <property type="protein sequence ID" value="UNK45822.1"/>
    <property type="molecule type" value="Genomic_DNA"/>
</dbReference>
<proteinExistence type="predicted"/>
<evidence type="ECO:0000313" key="3">
    <source>
        <dbReference type="Proteomes" id="UP000829069"/>
    </source>
</evidence>